<feature type="chain" id="PRO_5047479433" description="T9SS type A sorting domain-containing protein" evidence="1">
    <location>
        <begin position="36"/>
        <end position="2303"/>
    </location>
</feature>
<comment type="caution">
    <text evidence="2">The sequence shown here is derived from an EMBL/GenBank/DDBJ whole genome shotgun (WGS) entry which is preliminary data.</text>
</comment>
<dbReference type="Proteomes" id="UP001501725">
    <property type="component" value="Unassembled WGS sequence"/>
</dbReference>
<gene>
    <name evidence="2" type="ORF">GCM10023184_01720</name>
</gene>
<evidence type="ECO:0008006" key="4">
    <source>
        <dbReference type="Google" id="ProtNLM"/>
    </source>
</evidence>
<evidence type="ECO:0000256" key="1">
    <source>
        <dbReference type="SAM" id="SignalP"/>
    </source>
</evidence>
<evidence type="ECO:0000313" key="3">
    <source>
        <dbReference type="Proteomes" id="UP001501725"/>
    </source>
</evidence>
<protein>
    <recommendedName>
        <fullName evidence="4">T9SS type A sorting domain-containing protein</fullName>
    </recommendedName>
</protein>
<dbReference type="EMBL" id="BAABGY010000001">
    <property type="protein sequence ID" value="GAA4317869.1"/>
    <property type="molecule type" value="Genomic_DNA"/>
</dbReference>
<keyword evidence="3" id="KW-1185">Reference proteome</keyword>
<name>A0ABP8G5H0_9BACT</name>
<feature type="signal peptide" evidence="1">
    <location>
        <begin position="1"/>
        <end position="35"/>
    </location>
</feature>
<organism evidence="2 3">
    <name type="scientific">Flaviaesturariibacter amylovorans</name>
    <dbReference type="NCBI Taxonomy" id="1084520"/>
    <lineage>
        <taxon>Bacteria</taxon>
        <taxon>Pseudomonadati</taxon>
        <taxon>Bacteroidota</taxon>
        <taxon>Chitinophagia</taxon>
        <taxon>Chitinophagales</taxon>
        <taxon>Chitinophagaceae</taxon>
        <taxon>Flaviaestuariibacter</taxon>
    </lineage>
</organism>
<proteinExistence type="predicted"/>
<reference evidence="3" key="1">
    <citation type="journal article" date="2019" name="Int. J. Syst. Evol. Microbiol.">
        <title>The Global Catalogue of Microorganisms (GCM) 10K type strain sequencing project: providing services to taxonomists for standard genome sequencing and annotation.</title>
        <authorList>
            <consortium name="The Broad Institute Genomics Platform"/>
            <consortium name="The Broad Institute Genome Sequencing Center for Infectious Disease"/>
            <person name="Wu L."/>
            <person name="Ma J."/>
        </authorList>
    </citation>
    <scope>NUCLEOTIDE SEQUENCE [LARGE SCALE GENOMIC DNA]</scope>
    <source>
        <strain evidence="3">JCM 17919</strain>
    </source>
</reference>
<evidence type="ECO:0000313" key="2">
    <source>
        <dbReference type="EMBL" id="GAA4317869.1"/>
    </source>
</evidence>
<sequence>MQPILMTRTIRFRPVRLGASLLLSFLLLGSLTASAQNFIPGKIVRPATNAATRLILDPNGDGFTSATTNGYYGQDDVASDNNELQYKPLYPFYAEPNADLRRGPNSRFTDYVPSTIDKASYYMYYSGTNLHLRVRMGSIIPGAKGYSFLVDIDGKFGATGPLADPNFLAQTSGVNGNPGFEIEIDLFSQASQTGVAVYNVDGKDKRNDFLPAVWSVNNWLEYSQVAMAATSDNGDPDYYIDFYVPFSVLSGINFAAPTTPTNISTSTPIRIIPTTVMAPLPAIGGPKSDLYGLPDNLYPSANDEYIAMLGSMPAYTIGNFATGGSGQSAAACTAPPILNKVSSASSTATVTGTWTPNNTTGAILSNVVITLYRSTGGAFSAVPGGTATITATSSSNTVSWSIPNVPVAAGNTYYAVAQAPGETACFQSATVTASNCAIPMAAPVLDASCVLAAGNVSSKGFTFNNKPSVWPNSFAKVSNTSLGTSATQTSTAGTGITGTSNIQNGNGSAAQFFREGSATGVTPANPAAWDFSSGCSGGPGLSAGSYRFWVEDANGCASGILIGCVTGTGNTASQLGGGAAATSLNVPAITSPANGVLTSSTTSITVSATQGSTVTFLLNGVSQGTAIAANGAATALAIGTSGTVTFPIAAGTLSRNDRVQFLSEYKGASISTSYCGRSGSEIIVSCVTQAPSISTNSTTGLLQPSSPGGFIQGTASSIGGTVTIYNSTATGTSLGTATVGSTGAWTSAVTPVSGQSYVATVTGTNGCASTYSPALLYSNATTSASLCTGAAITSYTTTYSNGTAHAAPGTTVNNGPPTSSAFAMNAFATTVTASFATSSNPRLISLYEDGNFIASTRVAANATTAVFSNGVASGDNLGFYTGTTGTTSPGNVYFTISDTSTTLQTYLPETTCPNVGVVTCPVTTQQPTLTVANCPTCTTVGTSSATVPAGGTVTFKLSNVSPNTIYAIRSTTGVSYSNTYTVPANFTGTDIYLSTFSISGTAGSTVTLEAIGTTVIVSNGVTVSCASTSTTAAVTLQAAAGISISGTVYDDPYKYNVGGTPVSSVTNALNASRQLYVYLLNSSNAIQAVATVSSASTNTGTYTFSSLVSGTTYKVVIDTVAGRGLGSLLSTASVPFGWAHKAEGIGNAAGDGTPDGIYTANTITASQVVNFGINGIPSATTTSAASQVNPGGTTSTTVPAGTFGGSDARDVGNTGIVEYVRITGFPTNATSITITGTQNINNATSTITYYASTLPVGCTNCALFPAGGVYVPASTNGNLSNASAVQVDPVNGAVTVAIPYVTVDNGGRESAAASASQPLSEFSVSGTVYHDGDALTDNSIDGTATGQVTNNGSNLPLYVNLVNAGTGNVVAVAAVNTSTGAYSFGTADGLTVNSSYTVVLSTTQGTVGAAAPTAVLPTTLPGWIFTGEGVTAAGDGSANGSFSTGTLSASAVVNFGVNARPTAGTNTVAAGVNPGGTNSYAVPGGSFNPADVSPGSIASVTITSFPTNTTSFTAGGVTYTSSSFAAAGGSVTVPFSSGNPSATFSLDPANGAVSPVISYTTTDNGGATGNNTGTLTLNFSTLALSGTVYHDGNALTDNTVNGTGSNLGGTLFVNAVSGGAVAGSATVASDGTWSIAGLSSGTYSVILTNSNSNVSAALASGYVFTGEGSTAAGDGSPNGTFGTGSISGSITGLNFGFNALPTAGTNTVSAGNNPGGTNTYTLANGSFNPTDVAPGTIASITITSFPTNATSFTAGGVTYTAASFAAAGGSVTVPFTSGNPSQPVQIDPVAGAVSPVFSYTTTDNGGSTSANTGSLTLNFTDITISGTVYNDYNGGSIGGNGAGTLGGTPLYVNLVNTASGNVTASKALPAGGTYSFTSDDGVQGGSSYNLVLSTSATGTSGLLPAGYVFTAEGSTAAGDGTANGLFALGSVSSSQAVSFGVNALPVADLKAYSLNPNTSSAIASVTVTSSANAANSYAAEIALSGTASSGDTPGALTGTDADGNNGSSLTLGASVSGVSLVIDPASYAGTRNGSAYADALMLRYNGIQLQPGGCQGADATSGNPACGLFNGATGKWEIPAYDLSALTVLAKNGSSTLGFSYAWKDAAGFTGNTNTYSISFSQVLPLRLGAFTASARSESTAELQWNTFDEVNTQHFAVEHSTDGRTFRAVGTVGAQGQAAAASYSFLHTGLAAGTHYYRLRMVDRDATFTYSPVRLVTLDGAAKAGFTLAPNPAQAGATRILWMGPTARPVQVRVLDAAGRPVWSGSMSSSVLLLPTGGWAAGIYQVQLFQDGRSYHQQLLVP</sequence>
<accession>A0ABP8G5H0</accession>
<keyword evidence="1" id="KW-0732">Signal</keyword>